<organism evidence="3 4">
    <name type="scientific">Tetragonisca angustula</name>
    <dbReference type="NCBI Taxonomy" id="166442"/>
    <lineage>
        <taxon>Eukaryota</taxon>
        <taxon>Metazoa</taxon>
        <taxon>Ecdysozoa</taxon>
        <taxon>Arthropoda</taxon>
        <taxon>Hexapoda</taxon>
        <taxon>Insecta</taxon>
        <taxon>Pterygota</taxon>
        <taxon>Neoptera</taxon>
        <taxon>Endopterygota</taxon>
        <taxon>Hymenoptera</taxon>
        <taxon>Apocrita</taxon>
        <taxon>Aculeata</taxon>
        <taxon>Apoidea</taxon>
        <taxon>Anthophila</taxon>
        <taxon>Apidae</taxon>
        <taxon>Tetragonisca</taxon>
    </lineage>
</organism>
<feature type="coiled-coil region" evidence="1">
    <location>
        <begin position="847"/>
        <end position="927"/>
    </location>
</feature>
<feature type="coiled-coil region" evidence="1">
    <location>
        <begin position="1504"/>
        <end position="1565"/>
    </location>
</feature>
<evidence type="ECO:0000256" key="2">
    <source>
        <dbReference type="SAM" id="MobiDB-lite"/>
    </source>
</evidence>
<dbReference type="EMBL" id="JAWNGG020000036">
    <property type="protein sequence ID" value="KAK9306694.1"/>
    <property type="molecule type" value="Genomic_DNA"/>
</dbReference>
<evidence type="ECO:0000313" key="4">
    <source>
        <dbReference type="Proteomes" id="UP001432146"/>
    </source>
</evidence>
<proteinExistence type="predicted"/>
<sequence length="1764" mass="207982">MKVWIEVLLEWLNCLDVSETDIKDLKELDNGIIYKKLIKSFSWSANVEDNVDMENIILKFLQDEYPKYKFDDKILEEMEHIYVASLFLLRVSQEPLFYHPMCINLQHETQLKIKSFLEMTIPHGKNIDKEILKEIIAEIENAALKVPITPKTKTLKDFFNSPATWSAQSHKLLNEKNRELRILKSELEVERFEKVDLQEDLRIQQNKIQNLQKKLQEKIVEIKALKEEKMKPTTPQSCKKNKNTIDYEQYYKKEIDYLEDQLIQKQCNIDKLEADNDTLTKKLKSIQTQCMYFKEKVENCEKSLENLQIQGEIKDRELVNLRMTNEELRTHLKEFCKTAIEEQSFEIDGIAPLQSPSVSLNTSEVLSSVIDIQLQEAKQESALLKVQLDATNEKLQSVNQEYENTIQLLEKKTQTLQTTEMKLNATVNELTKQIEILQEEKASLMDQNKHLDMLCMSQKESLSHIEKSKNALITEKNSLIEKVKDLEESLNKKNINNVTLNTELTEVKSQISENLNYIQELRNQNNLYKDSANLYNINLKEIILDNIDYIENNLENKTIIELIEHIRIILSKFNNKYTLKQLETELLNNDMNEAKLKLENFQLQISKLERKDEQNNTEISKLKKTIRESMIKINELTISIEKYTEEISYLKQIKVQKQALEKDLHIYKEKVNNKDSLLQAFSRCTEMLRKNIQTLETEFYLMKKDILNQINEYQKYNKETSESILNAYKILYINYTEEQLCKNQLENELTDNKKKLKDNLNFNVTLENDLIKCKERMNDLEAELIYTKQKLTESTEKLKKFEETQQVFQKQHKDLKSENEKILLDLNVVNDNFKKSQREVCNMLDELKFKNKKIEDLFEEITSLKLEKEHIIHLQTGGEIKMKNFIKELETKLLEKQHNSDQLNIEVKLKQERLEFVQNKFEKLSRETIASEMKLKEVIINLQEVRTNQDAVLKTQEKALKEKCLQLEQLQKEFNKSKEVLCKQLENKKLLCQNLQSTNCKLETESCKQTKTIEELQQMLKKGKNELDKSKEYCKAEDMKKLEIIQTCEKLQHSVNDLKSTIAEISTRNANTYIDTTYNIQNINNDNAIENVLKTIRASINELQISRKLILELSNENANLNESLKNQKTIEDNYVAKCEEIKLLKIKIQELNNLYKDRVKNINILIKHKESLKDCLKNIIRSREDLDASLNRLTQKWDNLTSSYSVLMMNKSVCDELKHIQTKKTYLEKALFKHHIHYFQNIKSSQNILWEQFSWSEQKIKDIWLEEKDKQIVDISSDVFFDQKTVIKTDLHKNKILQENIIQLQNEIDDFLKLVISFENDFKCDETKFRSEAEKKLQLQINELIEDKNNLESELDCARIKNVKLENDVGEFSTKMQEIKITSLKEVENLKKELTQLKEENSKVQEEKDELSKRPKKEDVDKQLKDVYDKYKIKIDEIKQNMKTAYNEQITKLNREQEQCVQETLESLQRKMELQCRKQADELSKYKTHVANMSSQLWTVGEKLLSEKQEKEKLQKELTELKAKYQNLDKKIISLIEHKSAKCEKKEALEENKDVLHKIAVIQEKTTYERRYSIRNIQTMGNAFNVEDEEGEVFDNIYLADMKNDNFSMSIDTDRLSILKKRNALCKPHLKSSYPAEMQFHPLSFTEEEIKAGSVTDEIFNDSLSQSLLPEQKAKKKDRTQTSYKKPGPPTPSKNGGRLSLQGNELRSPSSRILREKNKERATTTPRTLRNLFLSRGQDEKVIVTPRGRRRSSIFRKHRNANDR</sequence>
<accession>A0AAW1A9N6</accession>
<feature type="region of interest" description="Disordered" evidence="2">
    <location>
        <begin position="1664"/>
        <end position="1731"/>
    </location>
</feature>
<gene>
    <name evidence="3" type="ORF">QLX08_002620</name>
</gene>
<feature type="region of interest" description="Disordered" evidence="2">
    <location>
        <begin position="1399"/>
        <end position="1419"/>
    </location>
</feature>
<feature type="coiled-coil region" evidence="1">
    <location>
        <begin position="584"/>
        <end position="670"/>
    </location>
</feature>
<feature type="coiled-coil region" evidence="1">
    <location>
        <begin position="170"/>
        <end position="228"/>
    </location>
</feature>
<name>A0AAW1A9N6_9HYME</name>
<feature type="compositionally biased region" description="Basic and acidic residues" evidence="2">
    <location>
        <begin position="1713"/>
        <end position="1722"/>
    </location>
</feature>
<feature type="coiled-coil region" evidence="1">
    <location>
        <begin position="374"/>
        <end position="503"/>
    </location>
</feature>
<feature type="coiled-coil region" evidence="1">
    <location>
        <begin position="953"/>
        <end position="980"/>
    </location>
</feature>
<feature type="coiled-coil region" evidence="1">
    <location>
        <begin position="763"/>
        <end position="818"/>
    </location>
</feature>
<reference evidence="3 4" key="1">
    <citation type="submission" date="2024-05" db="EMBL/GenBank/DDBJ databases">
        <title>The nuclear and mitochondrial genome assemblies of Tetragonisca angustula (Apidae: Meliponini), a tiny yet remarkable pollinator in the Neotropics.</title>
        <authorList>
            <person name="Ferrari R."/>
            <person name="Ricardo P.C."/>
            <person name="Dias F.C."/>
            <person name="Araujo N.S."/>
            <person name="Soares D.O."/>
            <person name="Zhou Q.-S."/>
            <person name="Zhu C.-D."/>
            <person name="Coutinho L."/>
            <person name="Airas M.C."/>
            <person name="Batista T.M."/>
        </authorList>
    </citation>
    <scope>NUCLEOTIDE SEQUENCE [LARGE SCALE GENOMIC DNA]</scope>
    <source>
        <strain evidence="3">ASF017062</strain>
        <tissue evidence="3">Abdomen</tissue>
    </source>
</reference>
<feature type="coiled-coil region" evidence="1">
    <location>
        <begin position="1013"/>
        <end position="1068"/>
    </location>
</feature>
<evidence type="ECO:0000313" key="3">
    <source>
        <dbReference type="EMBL" id="KAK9306694.1"/>
    </source>
</evidence>
<keyword evidence="1" id="KW-0175">Coiled coil</keyword>
<comment type="caution">
    <text evidence="3">The sequence shown here is derived from an EMBL/GenBank/DDBJ whole genome shotgun (WGS) entry which is preliminary data.</text>
</comment>
<dbReference type="Proteomes" id="UP001432146">
    <property type="component" value="Unassembled WGS sequence"/>
</dbReference>
<protein>
    <submittedName>
        <fullName evidence="3">Uncharacterized protein</fullName>
    </submittedName>
</protein>
<evidence type="ECO:0000256" key="1">
    <source>
        <dbReference type="SAM" id="Coils"/>
    </source>
</evidence>
<keyword evidence="4" id="KW-1185">Reference proteome</keyword>
<feature type="compositionally biased region" description="Polar residues" evidence="2">
    <location>
        <begin position="1701"/>
        <end position="1711"/>
    </location>
</feature>
<feature type="coiled-coil region" evidence="1">
    <location>
        <begin position="255"/>
        <end position="289"/>
    </location>
</feature>